<evidence type="ECO:0000313" key="2">
    <source>
        <dbReference type="Proteomes" id="UP001595826"/>
    </source>
</evidence>
<dbReference type="Proteomes" id="UP001595826">
    <property type="component" value="Unassembled WGS sequence"/>
</dbReference>
<dbReference type="RefSeq" id="WP_377410323.1">
    <property type="nucleotide sequence ID" value="NZ_JBHSCY010000002.1"/>
</dbReference>
<evidence type="ECO:0000313" key="1">
    <source>
        <dbReference type="EMBL" id="MFC4269300.1"/>
    </source>
</evidence>
<keyword evidence="2" id="KW-1185">Reference proteome</keyword>
<sequence length="461" mass="52902">MKKKINFLVISLLISVHLCSQDKTELEKLAKRNQINHISNSFQDLKDGLFYYYQNDIDSLGENKIYNNALLNIYFKNIISSYATSTGDLSFNNYFANINSSDGTLTLGKSFRLDNFYISSEKRKANKLLKPIKKIGNLLTIYTKANYSNGFADIYSEKEIDDVKTFKLKSDLGIGFKYTHIFNGSTTTLNKKKIKDFRETFVKSAISSKISSYEKNELNSELAILNYNVTDENIKKKNKQKLVQSKYFDFYRQVLEEELKYAASQGFISSSTVSWLSFSAYIPITNRIISYTLNNEDILEQEYKDYNFTLTYNILFNKNNFGFLKNTSSKITFETSYFKTNNFIANNDSPVKFQEIIKDNSGTLVEGTSTNVFSGDYNPFWGKSLKGEIAFLFLNNSIGLSAAGELTYGDIENQNWKLGIPFSLKDKDGENTVNFELQLREINKFRFVGISVGYNFGKFVK</sequence>
<reference evidence="2" key="1">
    <citation type="journal article" date="2019" name="Int. J. Syst. Evol. Microbiol.">
        <title>The Global Catalogue of Microorganisms (GCM) 10K type strain sequencing project: providing services to taxonomists for standard genome sequencing and annotation.</title>
        <authorList>
            <consortium name="The Broad Institute Genomics Platform"/>
            <consortium name="The Broad Institute Genome Sequencing Center for Infectious Disease"/>
            <person name="Wu L."/>
            <person name="Ma J."/>
        </authorList>
    </citation>
    <scope>NUCLEOTIDE SEQUENCE [LARGE SCALE GENOMIC DNA]</scope>
    <source>
        <strain evidence="2">CECT 8655</strain>
    </source>
</reference>
<proteinExistence type="predicted"/>
<dbReference type="EMBL" id="JBHSCY010000002">
    <property type="protein sequence ID" value="MFC4269300.1"/>
    <property type="molecule type" value="Genomic_DNA"/>
</dbReference>
<protein>
    <recommendedName>
        <fullName evidence="3">DUF5723 domain-containing protein</fullName>
    </recommendedName>
</protein>
<accession>A0ABV8RA07</accession>
<gene>
    <name evidence="1" type="ORF">ACFOWD_10310</name>
</gene>
<organism evidence="1 2">
    <name type="scientific">Polaribacter marinivivus</name>
    <dbReference type="NCBI Taxonomy" id="1524260"/>
    <lineage>
        <taxon>Bacteria</taxon>
        <taxon>Pseudomonadati</taxon>
        <taxon>Bacteroidota</taxon>
        <taxon>Flavobacteriia</taxon>
        <taxon>Flavobacteriales</taxon>
        <taxon>Flavobacteriaceae</taxon>
    </lineage>
</organism>
<evidence type="ECO:0008006" key="3">
    <source>
        <dbReference type="Google" id="ProtNLM"/>
    </source>
</evidence>
<comment type="caution">
    <text evidence="1">The sequence shown here is derived from an EMBL/GenBank/DDBJ whole genome shotgun (WGS) entry which is preliminary data.</text>
</comment>
<name>A0ABV8RA07_9FLAO</name>